<comment type="caution">
    <text evidence="10">The sequence shown here is derived from an EMBL/GenBank/DDBJ whole genome shotgun (WGS) entry which is preliminary data.</text>
</comment>
<dbReference type="GO" id="GO:0000166">
    <property type="term" value="F:nucleotide binding"/>
    <property type="evidence" value="ECO:0007669"/>
    <property type="project" value="InterPro"/>
</dbReference>
<organism evidence="10 11">
    <name type="scientific">Clostridium perfringens</name>
    <dbReference type="NCBI Taxonomy" id="1502"/>
    <lineage>
        <taxon>Bacteria</taxon>
        <taxon>Bacillati</taxon>
        <taxon>Bacillota</taxon>
        <taxon>Clostridia</taxon>
        <taxon>Eubacteriales</taxon>
        <taxon>Clostridiaceae</taxon>
        <taxon>Clostridium</taxon>
    </lineage>
</organism>
<dbReference type="InterPro" id="IPR008334">
    <property type="entry name" value="5'-Nucleotdase_C"/>
</dbReference>
<dbReference type="Pfam" id="PF00149">
    <property type="entry name" value="Metallophos"/>
    <property type="match status" value="2"/>
</dbReference>
<dbReference type="GO" id="GO:0046872">
    <property type="term" value="F:metal ion binding"/>
    <property type="evidence" value="ECO:0007669"/>
    <property type="project" value="InterPro"/>
</dbReference>
<feature type="chain" id="PRO_5042826194" evidence="6">
    <location>
        <begin position="32"/>
        <end position="1247"/>
    </location>
</feature>
<feature type="domain" description="5'-Nucleotidase C-terminal" evidence="9">
    <location>
        <begin position="936"/>
        <end position="1070"/>
    </location>
</feature>
<proteinExistence type="predicted"/>
<evidence type="ECO:0000256" key="4">
    <source>
        <dbReference type="ARBA" id="ARBA00023088"/>
    </source>
</evidence>
<dbReference type="RefSeq" id="WP_279857025.1">
    <property type="nucleotide sequence ID" value="NZ_JARVUX010000001.1"/>
</dbReference>
<dbReference type="NCBIfam" id="NF006934">
    <property type="entry name" value="PRK09419.1-1"/>
    <property type="match status" value="1"/>
</dbReference>
<keyword evidence="1" id="KW-0134">Cell wall</keyword>
<dbReference type="CDD" id="cd00845">
    <property type="entry name" value="MPP_UshA_N_like"/>
    <property type="match status" value="1"/>
</dbReference>
<evidence type="ECO:0000259" key="7">
    <source>
        <dbReference type="Pfam" id="PF00149"/>
    </source>
</evidence>
<dbReference type="InterPro" id="IPR029052">
    <property type="entry name" value="Metallo-depent_PP-like"/>
</dbReference>
<dbReference type="SUPFAM" id="SSF55816">
    <property type="entry name" value="5'-nucleotidase (syn. UDP-sugar hydrolase), C-terminal domain"/>
    <property type="match status" value="2"/>
</dbReference>
<name>A0AAP4EEY4_CLOPF</name>
<feature type="signal peptide" evidence="6">
    <location>
        <begin position="1"/>
        <end position="31"/>
    </location>
</feature>
<evidence type="ECO:0000256" key="6">
    <source>
        <dbReference type="SAM" id="SignalP"/>
    </source>
</evidence>
<evidence type="ECO:0000259" key="9">
    <source>
        <dbReference type="Pfam" id="PF02872"/>
    </source>
</evidence>
<dbReference type="GO" id="GO:0008663">
    <property type="term" value="F:2',3'-cyclic-nucleotide 2'-phosphodiesterase activity"/>
    <property type="evidence" value="ECO:0007669"/>
    <property type="project" value="UniProtKB-EC"/>
</dbReference>
<dbReference type="InterPro" id="IPR036907">
    <property type="entry name" value="5'-Nucleotdase_C_sf"/>
</dbReference>
<accession>A0AAP4EEY4</accession>
<dbReference type="Pfam" id="PF00746">
    <property type="entry name" value="Gram_pos_anchor"/>
    <property type="match status" value="1"/>
</dbReference>
<dbReference type="InterPro" id="IPR006179">
    <property type="entry name" value="5_nucleotidase/apyrase"/>
</dbReference>
<dbReference type="Gene3D" id="3.90.780.10">
    <property type="entry name" value="5'-Nucleotidase, C-terminal domain"/>
    <property type="match status" value="2"/>
</dbReference>
<evidence type="ECO:0000256" key="3">
    <source>
        <dbReference type="ARBA" id="ARBA00022729"/>
    </source>
</evidence>
<dbReference type="EMBL" id="JARVUX010000001">
    <property type="protein sequence ID" value="MDH2335361.1"/>
    <property type="molecule type" value="Genomic_DNA"/>
</dbReference>
<evidence type="ECO:0000313" key="11">
    <source>
        <dbReference type="Proteomes" id="UP001222958"/>
    </source>
</evidence>
<dbReference type="AlphaFoldDB" id="A0AAP4EEY4"/>
<evidence type="ECO:0000256" key="2">
    <source>
        <dbReference type="ARBA" id="ARBA00022525"/>
    </source>
</evidence>
<dbReference type="PROSITE" id="PS00786">
    <property type="entry name" value="5_NUCLEOTIDASE_2"/>
    <property type="match status" value="1"/>
</dbReference>
<evidence type="ECO:0000256" key="1">
    <source>
        <dbReference type="ARBA" id="ARBA00022512"/>
    </source>
</evidence>
<dbReference type="PROSITE" id="PS00785">
    <property type="entry name" value="5_NUCLEOTIDASE_1"/>
    <property type="match status" value="1"/>
</dbReference>
<dbReference type="GO" id="GO:0008253">
    <property type="term" value="F:5'-nucleotidase activity"/>
    <property type="evidence" value="ECO:0007669"/>
    <property type="project" value="UniProtKB-EC"/>
</dbReference>
<feature type="compositionally biased region" description="Basic and acidic residues" evidence="5">
    <location>
        <begin position="1112"/>
        <end position="1139"/>
    </location>
</feature>
<dbReference type="NCBIfam" id="TIGR01167">
    <property type="entry name" value="LPXTG_anchor"/>
    <property type="match status" value="1"/>
</dbReference>
<evidence type="ECO:0000259" key="8">
    <source>
        <dbReference type="Pfam" id="PF00746"/>
    </source>
</evidence>
<evidence type="ECO:0000256" key="5">
    <source>
        <dbReference type="SAM" id="MobiDB-lite"/>
    </source>
</evidence>
<dbReference type="EC" id="3.1.3.5" evidence="10"/>
<dbReference type="InterPro" id="IPR004843">
    <property type="entry name" value="Calcineurin-like_PHP"/>
</dbReference>
<protein>
    <submittedName>
        <fullName evidence="10">Multifunctional 2',3'-cyclic-nucleotide 2'-phosphodiesterase/3'-nucleotidase/5'-nucleotidase</fullName>
        <ecNumber evidence="10">3.1.3.5</ecNumber>
        <ecNumber evidence="10">3.1.3.6</ecNumber>
        <ecNumber evidence="10">3.1.4.16</ecNumber>
    </submittedName>
</protein>
<dbReference type="InterPro" id="IPR006146">
    <property type="entry name" value="5'-Nucleotdase_CS"/>
</dbReference>
<dbReference type="InterPro" id="IPR019931">
    <property type="entry name" value="LPXTG_anchor"/>
</dbReference>
<dbReference type="Gene3D" id="3.60.21.10">
    <property type="match status" value="2"/>
</dbReference>
<feature type="compositionally biased region" description="Low complexity" evidence="5">
    <location>
        <begin position="1192"/>
        <end position="1201"/>
    </location>
</feature>
<dbReference type="EC" id="3.1.3.6" evidence="10"/>
<dbReference type="Pfam" id="PF02872">
    <property type="entry name" value="5_nucleotid_C"/>
    <property type="match status" value="2"/>
</dbReference>
<dbReference type="SUPFAM" id="SSF56300">
    <property type="entry name" value="Metallo-dependent phosphatases"/>
    <property type="match status" value="2"/>
</dbReference>
<dbReference type="EC" id="3.1.4.16" evidence="10"/>
<keyword evidence="3 6" id="KW-0732">Signal</keyword>
<dbReference type="GO" id="GO:0008254">
    <property type="term" value="F:3'-nucleotidase activity"/>
    <property type="evidence" value="ECO:0007669"/>
    <property type="project" value="UniProtKB-EC"/>
</dbReference>
<feature type="domain" description="Gram-positive cocci surface proteins LPxTG" evidence="8">
    <location>
        <begin position="1205"/>
        <end position="1245"/>
    </location>
</feature>
<dbReference type="PRINTS" id="PR01607">
    <property type="entry name" value="APYRASEFAMLY"/>
</dbReference>
<gene>
    <name evidence="10" type="ORF">QDQ28_04060</name>
</gene>
<keyword evidence="4" id="KW-0572">Peptidoglycan-anchor</keyword>
<dbReference type="PANTHER" id="PTHR11575">
    <property type="entry name" value="5'-NUCLEOTIDASE-RELATED"/>
    <property type="match status" value="1"/>
</dbReference>
<reference evidence="10" key="1">
    <citation type="submission" date="2023-04" db="EMBL/GenBank/DDBJ databases">
        <title>Epidemiological investigation of Clostridium perfringens isolated from cattle.</title>
        <authorList>
            <person name="Tian R."/>
        </authorList>
    </citation>
    <scope>NUCLEOTIDE SEQUENCE</scope>
    <source>
        <strain evidence="10">ZWCP172</strain>
    </source>
</reference>
<feature type="domain" description="Calcineurin-like phosphoesterase" evidence="7">
    <location>
        <begin position="54"/>
        <end position="269"/>
    </location>
</feature>
<dbReference type="PANTHER" id="PTHR11575:SF24">
    <property type="entry name" value="5'-NUCLEOTIDASE"/>
    <property type="match status" value="1"/>
</dbReference>
<dbReference type="GO" id="GO:0009166">
    <property type="term" value="P:nucleotide catabolic process"/>
    <property type="evidence" value="ECO:0007669"/>
    <property type="project" value="InterPro"/>
</dbReference>
<feature type="domain" description="Calcineurin-like phosphoesterase" evidence="7">
    <location>
        <begin position="637"/>
        <end position="852"/>
    </location>
</feature>
<evidence type="ECO:0000313" key="10">
    <source>
        <dbReference type="EMBL" id="MDH2335361.1"/>
    </source>
</evidence>
<feature type="region of interest" description="Disordered" evidence="5">
    <location>
        <begin position="1112"/>
        <end position="1211"/>
    </location>
</feature>
<feature type="domain" description="5'-Nucleotidase C-terminal" evidence="9">
    <location>
        <begin position="369"/>
        <end position="525"/>
    </location>
</feature>
<keyword evidence="10" id="KW-0378">Hydrolase</keyword>
<dbReference type="Proteomes" id="UP001222958">
    <property type="component" value="Unassembled WGS sequence"/>
</dbReference>
<keyword evidence="2" id="KW-0964">Secreted</keyword>
<sequence>MLKKFSNKKITALMVVLAMVFSFILPIPVKAATISETKNSSVTEKTDKKTVTIQILATSDLHGKFMDYDYAQGEESVGGLNQIATVVKEAKKENPNTLVLDNGDTIQGNYNHLFMNKENPMILAMNTIGYDVFSLGNHEFNFGMDKLHNIISQANPNLHVLCGNLYRGGKRVFNPYTIKDVDGIKVAIIGVVTPHIMQWDSQNLKGYEAKNPTEEVKKIIGEIKANGGADVYVVTSHASLNGEYGDGDSAAGIAEANPEVSVVVAGHSHDTVKSELRGNAIISEPASRAKYVSKFNLTIQKDESGIKVLDKKADLISLKGVQGDPELTEKLKPFHEAAINDATAKIGELKGGDLAKPDEVKGIPQSIVEDQGVTDFINEVQLYNSKKFLQAKGIDPNNVYMVSSAALFSPKANLKEGPISKADVSNIYKFDNKLYVIKTNGKQLKKYMEENSKFFNKYKDGDLTISFDENVRMYKYDMFEGVNYEINIAKDPGERIENLKFSKDGKPVEDSDVVYLSVNDYRYNSGLAAGIMDPGEHEKIYDTVNDDISAIRDLISDYIINVKHGTINRNVDGNWKITGNNWDPEQRALAVKLINEGKIKLPTSSNGRTPNVKSVTWDEVSKFAEALPEEKKEVEIPILTFNDFHGSLKESGGNPGAAKFVGELKRVKEKNPNTIVVSGGDMYQGSALSNLLKGKPVSDMNKALGVQFSSVGNHEFDWGYDLIPGWAKDGGFEFLASNIYEKATGEPVKWAKPYGVVEKAGKKIGFIGLATPETAYKTNPDNVKDLEFRDPNTEAEKWVKHLREVEKVDAVIALTHIGSQQDRQTGEITGEVVNLTKVPGLDAIVSAHSHMPVKGAVNGVPIVQAYKNGRAIGLIDLKFNKDGKLSVEAQRMDISKNIKDLPVDKEMEETLQKYEKELSPILDVKVADLSEDLPHNRDAGVSPMGATVTETMRKIADADIAINNGGGVRAPLKKGVITVGDMYTILPFDNTIVTMDMKGSDIIKVLEHGIAPKDFGWGQHAGLKLWYNPDAEPGNRITSVRLLDGSKLDPNKYYKLATNDFMAAGGDGYDFSAAKNIKDTNKVLRDGISDYWKNHGISPITNLATLIEPGEDKSEAVKPVEPEKPSVDSNKPVEEEKPIIDTNNKPVESEKPSIDINKPVAQEKPTIDTNKPLEQEKPSIEVNKPIDPVLDNINSDNNSNNEENKNNDLIKLPNTGNTFGSEVFAAMGVLATIGGSIILKKKHNDAA</sequence>